<gene>
    <name evidence="2" type="ORF">BKA55DRAFT_701992</name>
</gene>
<feature type="region of interest" description="Disordered" evidence="1">
    <location>
        <begin position="66"/>
        <end position="92"/>
    </location>
</feature>
<dbReference type="RefSeq" id="XP_046047914.1">
    <property type="nucleotide sequence ID" value="XM_046200611.1"/>
</dbReference>
<evidence type="ECO:0000313" key="2">
    <source>
        <dbReference type="EMBL" id="KAH7247331.1"/>
    </source>
</evidence>
<dbReference type="OrthoDB" id="5086629at2759"/>
<keyword evidence="3" id="KW-1185">Reference proteome</keyword>
<dbReference type="AlphaFoldDB" id="A0A9P9K7R7"/>
<dbReference type="GeneID" id="70230565"/>
<dbReference type="EMBL" id="JAGMUX010000010">
    <property type="protein sequence ID" value="KAH7247331.1"/>
    <property type="molecule type" value="Genomic_DNA"/>
</dbReference>
<dbReference type="Proteomes" id="UP000720189">
    <property type="component" value="Unassembled WGS sequence"/>
</dbReference>
<name>A0A9P9K7R7_FUSRE</name>
<proteinExistence type="predicted"/>
<comment type="caution">
    <text evidence="2">The sequence shown here is derived from an EMBL/GenBank/DDBJ whole genome shotgun (WGS) entry which is preliminary data.</text>
</comment>
<evidence type="ECO:0000256" key="1">
    <source>
        <dbReference type="SAM" id="MobiDB-lite"/>
    </source>
</evidence>
<reference evidence="2" key="1">
    <citation type="journal article" date="2021" name="Nat. Commun.">
        <title>Genetic determinants of endophytism in the Arabidopsis root mycobiome.</title>
        <authorList>
            <person name="Mesny F."/>
            <person name="Miyauchi S."/>
            <person name="Thiergart T."/>
            <person name="Pickel B."/>
            <person name="Atanasova L."/>
            <person name="Karlsson M."/>
            <person name="Huettel B."/>
            <person name="Barry K.W."/>
            <person name="Haridas S."/>
            <person name="Chen C."/>
            <person name="Bauer D."/>
            <person name="Andreopoulos W."/>
            <person name="Pangilinan J."/>
            <person name="LaButti K."/>
            <person name="Riley R."/>
            <person name="Lipzen A."/>
            <person name="Clum A."/>
            <person name="Drula E."/>
            <person name="Henrissat B."/>
            <person name="Kohler A."/>
            <person name="Grigoriev I.V."/>
            <person name="Martin F.M."/>
            <person name="Hacquard S."/>
        </authorList>
    </citation>
    <scope>NUCLEOTIDE SEQUENCE</scope>
    <source>
        <strain evidence="2">MPI-CAGE-AT-0023</strain>
    </source>
</reference>
<sequence>MLVLYSKAPSITTIPTSISPWNSINPMIDSTYWWNGLDLTTEYASPLSIPKHIVTKELSPPQVHSYLPLAAKDPNPQQNHNPEGFSIRKSAR</sequence>
<organism evidence="2 3">
    <name type="scientific">Fusarium redolens</name>
    <dbReference type="NCBI Taxonomy" id="48865"/>
    <lineage>
        <taxon>Eukaryota</taxon>
        <taxon>Fungi</taxon>
        <taxon>Dikarya</taxon>
        <taxon>Ascomycota</taxon>
        <taxon>Pezizomycotina</taxon>
        <taxon>Sordariomycetes</taxon>
        <taxon>Hypocreomycetidae</taxon>
        <taxon>Hypocreales</taxon>
        <taxon>Nectriaceae</taxon>
        <taxon>Fusarium</taxon>
        <taxon>Fusarium redolens species complex</taxon>
    </lineage>
</organism>
<accession>A0A9P9K7R7</accession>
<evidence type="ECO:0000313" key="3">
    <source>
        <dbReference type="Proteomes" id="UP000720189"/>
    </source>
</evidence>
<protein>
    <submittedName>
        <fullName evidence="2">Uncharacterized protein</fullName>
    </submittedName>
</protein>